<evidence type="ECO:0000256" key="2">
    <source>
        <dbReference type="ARBA" id="ARBA00012418"/>
    </source>
</evidence>
<dbReference type="Pfam" id="PF00940">
    <property type="entry name" value="RNA_pol"/>
    <property type="match status" value="1"/>
</dbReference>
<reference evidence="10 11" key="1">
    <citation type="journal article" date="2013" name="PLoS Genet.">
        <title>Expanding the Marine Virosphere Using Metagenomics.</title>
        <authorList>
            <person name="Mizuno C.M."/>
            <person name="Rodriguez-Valera F."/>
            <person name="Kimes N.E."/>
            <person name="Ghai R."/>
        </authorList>
    </citation>
    <scope>NUCLEOTIDE SEQUENCE [LARGE SCALE GENOMIC DNA]</scope>
    <source>
        <strain evidence="10">UvMED-CGR-U-MedDCM-OCT-S31-C1</strain>
    </source>
</reference>
<dbReference type="SMART" id="SM01311">
    <property type="entry name" value="RPOL_N"/>
    <property type="match status" value="1"/>
</dbReference>
<protein>
    <recommendedName>
        <fullName evidence="2">DNA-directed RNA polymerase</fullName>
        <ecNumber evidence="2">2.7.7.6</ecNumber>
    </recommendedName>
</protein>
<dbReference type="InterPro" id="IPR029262">
    <property type="entry name" value="RPOL_N"/>
</dbReference>
<keyword evidence="7" id="KW-1195">Viral transcription</keyword>
<dbReference type="GO" id="GO:0003899">
    <property type="term" value="F:DNA-directed RNA polymerase activity"/>
    <property type="evidence" value="ECO:0007669"/>
    <property type="project" value="UniProtKB-EC"/>
</dbReference>
<dbReference type="SUPFAM" id="SSF56672">
    <property type="entry name" value="DNA/RNA polymerases"/>
    <property type="match status" value="1"/>
</dbReference>
<evidence type="ECO:0000313" key="10">
    <source>
        <dbReference type="EMBL" id="BAQ94423.1"/>
    </source>
</evidence>
<dbReference type="InterPro" id="IPR002092">
    <property type="entry name" value="DNA-dir_Rpol_phage-type"/>
</dbReference>
<accession>A0A6S4PGU2</accession>
<dbReference type="PANTHER" id="PTHR10102:SF0">
    <property type="entry name" value="DNA-DIRECTED RNA POLYMERASE, MITOCHONDRIAL"/>
    <property type="match status" value="1"/>
</dbReference>
<keyword evidence="6" id="KW-0804">Transcription</keyword>
<dbReference type="PANTHER" id="PTHR10102">
    <property type="entry name" value="DNA-DIRECTED RNA POLYMERASE, MITOCHONDRIAL"/>
    <property type="match status" value="1"/>
</dbReference>
<dbReference type="Gene3D" id="1.10.287.280">
    <property type="match status" value="1"/>
</dbReference>
<evidence type="ECO:0000256" key="6">
    <source>
        <dbReference type="ARBA" id="ARBA00023163"/>
    </source>
</evidence>
<feature type="domain" description="DNA-directed RNA polymerase N-terminal" evidence="9">
    <location>
        <begin position="9"/>
        <end position="287"/>
    </location>
</feature>
<name>A0A6S4PGU2_9CAUD</name>
<evidence type="ECO:0000256" key="3">
    <source>
        <dbReference type="ARBA" id="ARBA00022478"/>
    </source>
</evidence>
<keyword evidence="11" id="KW-1185">Reference proteome</keyword>
<proteinExistence type="inferred from homology"/>
<dbReference type="GO" id="GO:0003677">
    <property type="term" value="F:DNA binding"/>
    <property type="evidence" value="ECO:0007669"/>
    <property type="project" value="InterPro"/>
</dbReference>
<keyword evidence="3 10" id="KW-0240">DNA-directed RNA polymerase</keyword>
<dbReference type="RefSeq" id="YP_009777920.1">
    <property type="nucleotide sequence ID" value="NC_047706.1"/>
</dbReference>
<dbReference type="Gene3D" id="1.10.1320.10">
    <property type="entry name" value="DNA-directed RNA polymerase, N-terminal domain"/>
    <property type="match status" value="1"/>
</dbReference>
<dbReference type="GO" id="GO:0000428">
    <property type="term" value="C:DNA-directed RNA polymerase complex"/>
    <property type="evidence" value="ECO:0007669"/>
    <property type="project" value="UniProtKB-KW"/>
</dbReference>
<evidence type="ECO:0000313" key="11">
    <source>
        <dbReference type="Proteomes" id="UP000505271"/>
    </source>
</evidence>
<evidence type="ECO:0000256" key="1">
    <source>
        <dbReference type="ARBA" id="ARBA00009493"/>
    </source>
</evidence>
<comment type="catalytic activity">
    <reaction evidence="8">
        <text>RNA(n) + a ribonucleoside 5'-triphosphate = RNA(n+1) + diphosphate</text>
        <dbReference type="Rhea" id="RHEA:21248"/>
        <dbReference type="Rhea" id="RHEA-COMP:14527"/>
        <dbReference type="Rhea" id="RHEA-COMP:17342"/>
        <dbReference type="ChEBI" id="CHEBI:33019"/>
        <dbReference type="ChEBI" id="CHEBI:61557"/>
        <dbReference type="ChEBI" id="CHEBI:140395"/>
        <dbReference type="EC" id="2.7.7.6"/>
    </reaction>
</comment>
<dbReference type="InterPro" id="IPR043502">
    <property type="entry name" value="DNA/RNA_pol_sf"/>
</dbReference>
<dbReference type="Gene3D" id="1.10.150.20">
    <property type="entry name" value="5' to 3' exonuclease, C-terminal subdomain"/>
    <property type="match status" value="1"/>
</dbReference>
<dbReference type="InterPro" id="IPR046950">
    <property type="entry name" value="DNA-dir_Rpol_C_phage-type"/>
</dbReference>
<dbReference type="KEGG" id="vg:55412046"/>
<organism evidence="10 11">
    <name type="scientific">uncultured phage_MedDCM-OCT-S31-C1</name>
    <dbReference type="NCBI Taxonomy" id="2740800"/>
    <lineage>
        <taxon>Viruses</taxon>
        <taxon>Duplodnaviria</taxon>
        <taxon>Heunggongvirae</taxon>
        <taxon>Uroviricota</taxon>
        <taxon>Caudoviricetes</taxon>
        <taxon>Autographivirales</taxon>
        <taxon>Nohivirus</taxon>
        <taxon>Nohivirus S31C1</taxon>
    </lineage>
</organism>
<sequence length="800" mass="90537">MQAIRSSWAEQELQEAKAKRRARHAHQAAQRRIKEVGKESALPYGQALFDITIEPVAASIAKDFEEFVLDPKKARKFAAVLPLFDIFDNPTHVAAVALVAVLDQLSRKMRYPTFCQGVGWAIERETRLIKFGKIDSLQLRRLCRSGWSRRSISNVKTMREIGIPVSEWSDVTRLQVGGFLVDHITQTGLFKVVRHRIGRTQPRFVVPSDEALEFIKNCPERNYRVSHTAMICEPRPWTGLYGGGLLENSEPMVRVAIQDHDDQGRGLAHFQSADMAKAYAVANHLQGAKLHVSAEMVELQRIAWDNGIDGLFPCSRDPIEVPPRLGSEPNDAELRERNRLAAMAHRDREVNRPRRVKIERSIQAAEELAGRDIWQSWHADYRGRWYTGNKFVTTQGQDHEKAALFFQPQLVGQDNLKMLLMAAAGHYGLSRSKWSERLQWSEDRLYQLMAAADDPLNRLELWRNAKQPWQFLQTCMGIREAVRDNKTGAPIRFDQTTSGCGILAALTRNARIGRACNLYGTTPHDLYSDVAAEVTKHLKHDQQFGEPREKAMASIWLEVGVDRSLCKGPVLAAPYGGSWMSVADGLVDVLDKHYGYVPLSEYSYRVAAPSKYMASVIWTELKALIDPVLEVKAWMRKCTKKLMPKGFPIEWTTPMGWPMRIADRQPTTQKIYTQLYGTKISSNIQDQAWESPLSYTQANKGIGANLTHSFDAAFASSVVYWAAEHKVPIASNHDCFSVLPCHASDFHTTLLSQFRELYKPNWLMEIKKEMEARSGISLPDPPYDGSLHVGEIGNNPYLFG</sequence>
<dbReference type="EMBL" id="AP013547">
    <property type="protein sequence ID" value="BAQ94423.1"/>
    <property type="molecule type" value="Genomic_DNA"/>
</dbReference>
<evidence type="ECO:0000259" key="9">
    <source>
        <dbReference type="SMART" id="SM01311"/>
    </source>
</evidence>
<evidence type="ECO:0000256" key="4">
    <source>
        <dbReference type="ARBA" id="ARBA00022679"/>
    </source>
</evidence>
<evidence type="ECO:0000256" key="7">
    <source>
        <dbReference type="ARBA" id="ARBA00023314"/>
    </source>
</evidence>
<keyword evidence="5" id="KW-0548">Nucleotidyltransferase</keyword>
<comment type="similarity">
    <text evidence="1">Belongs to the phage and mitochondrial RNA polymerase family.</text>
</comment>
<dbReference type="GeneID" id="55412046"/>
<evidence type="ECO:0000256" key="5">
    <source>
        <dbReference type="ARBA" id="ARBA00022695"/>
    </source>
</evidence>
<dbReference type="Proteomes" id="UP000505271">
    <property type="component" value="Segment"/>
</dbReference>
<dbReference type="InterPro" id="IPR037159">
    <property type="entry name" value="RNA_POL_N_sf"/>
</dbReference>
<keyword evidence="4" id="KW-0808">Transferase</keyword>
<dbReference type="GO" id="GO:0019083">
    <property type="term" value="P:viral transcription"/>
    <property type="evidence" value="ECO:0007669"/>
    <property type="project" value="UniProtKB-KW"/>
</dbReference>
<dbReference type="EC" id="2.7.7.6" evidence="2"/>
<dbReference type="Pfam" id="PF14700">
    <property type="entry name" value="RPOL_N"/>
    <property type="match status" value="1"/>
</dbReference>
<dbReference type="GO" id="GO:0006351">
    <property type="term" value="P:DNA-templated transcription"/>
    <property type="evidence" value="ECO:0007669"/>
    <property type="project" value="InterPro"/>
</dbReference>
<evidence type="ECO:0000256" key="8">
    <source>
        <dbReference type="ARBA" id="ARBA00048552"/>
    </source>
</evidence>